<dbReference type="EMBL" id="CP012029">
    <property type="protein sequence ID" value="ALO27490.1"/>
    <property type="molecule type" value="Genomic_DNA"/>
</dbReference>
<sequence>MRTLFSYRIQIRSLISRDHFSPNPLFEFQKIYSSSQNPSSDHRSEALSLREFGSNSTTLQSLLYLLTHVILRFWNRL</sequence>
<reference evidence="1 2" key="1">
    <citation type="journal article" date="2015" name="PLoS Negl. Trop. Dis.">
        <title>Distribution of Plasmids in Distinct Leptospira Pathogenic Species.</title>
        <authorList>
            <person name="Wang Y."/>
            <person name="Zhuang X."/>
            <person name="Zhong Y."/>
            <person name="Zhang C."/>
            <person name="Zhang Y."/>
            <person name="Zeng L."/>
            <person name="Zhu Y."/>
            <person name="He P."/>
            <person name="Dong K."/>
            <person name="Pal U."/>
            <person name="Guo X."/>
            <person name="Qin J."/>
        </authorList>
    </citation>
    <scope>NUCLEOTIDE SEQUENCE [LARGE SCALE GENOMIC DNA]</scope>
    <source>
        <strain evidence="1 2">56604</strain>
    </source>
</reference>
<accession>A0A0S2IV20</accession>
<dbReference type="AlphaFoldDB" id="A0A0S2IV20"/>
<evidence type="ECO:0000313" key="1">
    <source>
        <dbReference type="EMBL" id="ALO27490.1"/>
    </source>
</evidence>
<gene>
    <name evidence="1" type="ORF">LBBP_03292</name>
</gene>
<organism evidence="1">
    <name type="scientific">Leptospira borgpetersenii serovar Ballum</name>
    <dbReference type="NCBI Taxonomy" id="280505"/>
    <lineage>
        <taxon>Bacteria</taxon>
        <taxon>Pseudomonadati</taxon>
        <taxon>Spirochaetota</taxon>
        <taxon>Spirochaetia</taxon>
        <taxon>Leptospirales</taxon>
        <taxon>Leptospiraceae</taxon>
        <taxon>Leptospira</taxon>
    </lineage>
</organism>
<protein>
    <submittedName>
        <fullName evidence="1">Uncharacterized protein</fullName>
    </submittedName>
</protein>
<name>A0A0S2IV20_LEPBO</name>
<evidence type="ECO:0000313" key="2">
    <source>
        <dbReference type="Proteomes" id="UP000058857"/>
    </source>
</evidence>
<dbReference type="Proteomes" id="UP000058857">
    <property type="component" value="Chromosome 1"/>
</dbReference>
<dbReference type="PATRIC" id="fig|280505.15.peg.3214"/>
<proteinExistence type="predicted"/>